<dbReference type="InterPro" id="IPR017920">
    <property type="entry name" value="COMM"/>
</dbReference>
<reference evidence="4 5" key="1">
    <citation type="submission" date="2019-01" db="EMBL/GenBank/DDBJ databases">
        <title>A draft genome assembly of the solar-powered sea slug Elysia chlorotica.</title>
        <authorList>
            <person name="Cai H."/>
            <person name="Li Q."/>
            <person name="Fang X."/>
            <person name="Li J."/>
            <person name="Curtis N.E."/>
            <person name="Altenburger A."/>
            <person name="Shibata T."/>
            <person name="Feng M."/>
            <person name="Maeda T."/>
            <person name="Schwartz J.A."/>
            <person name="Shigenobu S."/>
            <person name="Lundholm N."/>
            <person name="Nishiyama T."/>
            <person name="Yang H."/>
            <person name="Hasebe M."/>
            <person name="Li S."/>
            <person name="Pierce S.K."/>
            <person name="Wang J."/>
        </authorList>
    </citation>
    <scope>NUCLEOTIDE SEQUENCE [LARGE SCALE GENOMIC DNA]</scope>
    <source>
        <strain evidence="4">EC2010</strain>
        <tissue evidence="4">Whole organism of an adult</tissue>
    </source>
</reference>
<dbReference type="PANTHER" id="PTHR31159:SF1">
    <property type="entry name" value="COMM DOMAIN-CONTAINING PROTEIN 3"/>
    <property type="match status" value="1"/>
</dbReference>
<protein>
    <recommendedName>
        <fullName evidence="1">COMM domain-containing protein 3</fullName>
    </recommendedName>
</protein>
<sequence>MELGASVLENISLAGDVAHIPDKLFGKFVMSACQGVLFEKHRDAVSDNPAFKDVDKATMKAAYSGLVNLLLEAAKHDTTEQNLSTLLEECKYTTERIKEFNKIFLAQKSHIQLLLGKVGSSFPHIVDIDWRLDYYMKNNHMEKVNAAVYLISLKTEVPGEAELRDIQFSCSLEQLQDLVGKLRDATKCLEKIAQV</sequence>
<dbReference type="Proteomes" id="UP000271974">
    <property type="component" value="Unassembled WGS sequence"/>
</dbReference>
<dbReference type="GO" id="GO:0006814">
    <property type="term" value="P:sodium ion transport"/>
    <property type="evidence" value="ECO:0007669"/>
    <property type="project" value="InterPro"/>
</dbReference>
<evidence type="ECO:0000256" key="1">
    <source>
        <dbReference type="ARBA" id="ARBA00016548"/>
    </source>
</evidence>
<dbReference type="STRING" id="188477.A0A433TNW3"/>
<evidence type="ECO:0000313" key="5">
    <source>
        <dbReference type="Proteomes" id="UP000271974"/>
    </source>
</evidence>
<organism evidence="4 5">
    <name type="scientific">Elysia chlorotica</name>
    <name type="common">Eastern emerald elysia</name>
    <name type="synonym">Sea slug</name>
    <dbReference type="NCBI Taxonomy" id="188477"/>
    <lineage>
        <taxon>Eukaryota</taxon>
        <taxon>Metazoa</taxon>
        <taxon>Spiralia</taxon>
        <taxon>Lophotrochozoa</taxon>
        <taxon>Mollusca</taxon>
        <taxon>Gastropoda</taxon>
        <taxon>Heterobranchia</taxon>
        <taxon>Euthyneura</taxon>
        <taxon>Panpulmonata</taxon>
        <taxon>Sacoglossa</taxon>
        <taxon>Placobranchoidea</taxon>
        <taxon>Plakobranchidae</taxon>
        <taxon>Elysia</taxon>
    </lineage>
</organism>
<dbReference type="PROSITE" id="PS51269">
    <property type="entry name" value="COMM"/>
    <property type="match status" value="1"/>
</dbReference>
<dbReference type="Pfam" id="PF21672">
    <property type="entry name" value="COMM_HN"/>
    <property type="match status" value="1"/>
</dbReference>
<dbReference type="EMBL" id="RQTK01000250">
    <property type="protein sequence ID" value="RUS83279.1"/>
    <property type="molecule type" value="Genomic_DNA"/>
</dbReference>
<dbReference type="InterPro" id="IPR037355">
    <property type="entry name" value="COMMD3"/>
</dbReference>
<evidence type="ECO:0000313" key="4">
    <source>
        <dbReference type="EMBL" id="RUS83279.1"/>
    </source>
</evidence>
<gene>
    <name evidence="4" type="ORF">EGW08_008959</name>
</gene>
<dbReference type="CDD" id="cd04751">
    <property type="entry name" value="Commd3"/>
    <property type="match status" value="1"/>
</dbReference>
<evidence type="ECO:0000259" key="3">
    <source>
        <dbReference type="PROSITE" id="PS51269"/>
    </source>
</evidence>
<dbReference type="PANTHER" id="PTHR31159">
    <property type="entry name" value="COMM DOMAIN-CONTAINING PROTEIN 3"/>
    <property type="match status" value="1"/>
</dbReference>
<keyword evidence="5" id="KW-1185">Reference proteome</keyword>
<accession>A0A433TNW3</accession>
<proteinExistence type="inferred from homology"/>
<comment type="similarity">
    <text evidence="2">Belongs to the COMM domain-containing protein 3 family.</text>
</comment>
<comment type="caution">
    <text evidence="4">The sequence shown here is derived from an EMBL/GenBank/DDBJ whole genome shotgun (WGS) entry which is preliminary data.</text>
</comment>
<evidence type="ECO:0000256" key="2">
    <source>
        <dbReference type="ARBA" id="ARBA00093469"/>
    </source>
</evidence>
<dbReference type="Pfam" id="PF07258">
    <property type="entry name" value="COMM_domain"/>
    <property type="match status" value="1"/>
</dbReference>
<name>A0A433TNW3_ELYCH</name>
<feature type="domain" description="COMM" evidence="3">
    <location>
        <begin position="124"/>
        <end position="193"/>
    </location>
</feature>
<dbReference type="OrthoDB" id="1917519at2759"/>
<dbReference type="AlphaFoldDB" id="A0A433TNW3"/>